<feature type="region of interest" description="Disordered" evidence="2">
    <location>
        <begin position="425"/>
        <end position="461"/>
    </location>
</feature>
<dbReference type="InterPro" id="IPR000488">
    <property type="entry name" value="Death_dom"/>
</dbReference>
<feature type="region of interest" description="Disordered" evidence="2">
    <location>
        <begin position="844"/>
        <end position="888"/>
    </location>
</feature>
<evidence type="ECO:0000256" key="1">
    <source>
        <dbReference type="RuleBase" id="RU367033"/>
    </source>
</evidence>
<dbReference type="AlphaFoldDB" id="A0A914AN71"/>
<dbReference type="Pfam" id="PF00531">
    <property type="entry name" value="Death"/>
    <property type="match status" value="1"/>
</dbReference>
<dbReference type="PROSITE" id="PS50017">
    <property type="entry name" value="DEATH_DOMAIN"/>
    <property type="match status" value="1"/>
</dbReference>
<dbReference type="SUPFAM" id="SSF47986">
    <property type="entry name" value="DEATH domain"/>
    <property type="match status" value="1"/>
</dbReference>
<feature type="compositionally biased region" description="Low complexity" evidence="2">
    <location>
        <begin position="1076"/>
        <end position="1093"/>
    </location>
</feature>
<dbReference type="GO" id="GO:0005042">
    <property type="term" value="F:netrin receptor activity"/>
    <property type="evidence" value="ECO:0007669"/>
    <property type="project" value="UniProtKB-UniRule"/>
</dbReference>
<dbReference type="Gene3D" id="2.60.220.30">
    <property type="match status" value="1"/>
</dbReference>
<evidence type="ECO:0000259" key="4">
    <source>
        <dbReference type="PROSITE" id="PS51145"/>
    </source>
</evidence>
<feature type="region of interest" description="Disordered" evidence="2">
    <location>
        <begin position="1"/>
        <end position="28"/>
    </location>
</feature>
<sequence>MAEASTSATREGHPSDTDRVAPTGEKDMKGDEMYQQIHLVEMIVSSKRQLLENVTRIIAVQRKGIQPSDLQAFKEELCKERDHLNTLKLNLNEYRLQLIGKEKEQVSELSAGKQEWAFNREQRQWLYLRRELLYEKQKLRDVSQAGGQASTQELPGEEKHSELDYSDKPLAALKRLKAAEAGLADELTFIQRSSEEDLSRAGRPAILFHFEQLVWHQRMWVCNLEEVLPGQETDVGSEKQGRIVTELRKVVVAQKELIKILEDALEQRKVPGRQFKMAEIQSGTTKELVELISEQTRLVEASDPVQEYSGELQRVDLMVEEFACINVRWEVIFEHQRLRGHRRQPLQKAVVESVEMLRQQVYALGLNHREIYQPLDIRLDLEEDILLKQMTFWGGVIESYWAWLSWNLDAVPEAGTGTRTREFVGQGASSSSVQPAVGVEGFGSPGISIEDDRVPDQGDSQVLGLGMIDGSALPIIGQLHSSQPPKFSDDAFLLDDSSSDSTPSPPTSPAYLPSDSRELPKDDASTRPTRLQLILQEHDKQIAGLSDSELQESIFQLPYIAISYFNEMGGSLSLKEYNVHLYIPRDALPAGSLQKVYIYVNPNAPPIDGLGGQDIPLSPMIQCGPTGLQFRDRVVLSFPHHAKEGTGWNFSAHICSNDEDDSKTWQAMDSQDDGILVSTKNQKAVLLMSHFCGAALTSQDQSVAKIVKVGTFGADLDLSEDWYPVRIHLWNNDPVAEKNVMDTELRHDVSSQQLDVPRDLEVVFNQGDVQVEIGNVSEGWQAEDAQTILKSRIWKYCTNSVTFDFERQSHCEKSLHCKGYVCQVGPPEASNARTEDKVKLRIRPRRTKNVKPDENEMRVQDQPSADSKENLDGARVKKEPGKMYGDYGGLSPQALQDIGKRLEAGDGADQLTDESLTGARLIAMISFMEVFKLFFADQRASQVSDKDAVKSLRQTLKRKGFEVSEMLWEEGLESDSNHNKRDSRSLSEDVASSEIAEQQRLWKLSRQLEAEWEELATYLGITSAELFRIKSDHAGNVGNQMHAMLDLWWRKGRPDSELVEALREVERHDLAEQVQEHQQQQQEQQQQQQQQQQPLNGIKKMRTTFSSEVTKPDQLARVGF</sequence>
<dbReference type="InterPro" id="IPR000906">
    <property type="entry name" value="ZU5_dom"/>
</dbReference>
<dbReference type="EnsemblMetazoa" id="XM_038209542.1">
    <property type="protein sequence ID" value="XP_038065470.1"/>
    <property type="gene ID" value="LOC119735688"/>
</dbReference>
<feature type="region of interest" description="Disordered" evidence="2">
    <location>
        <begin position="1072"/>
        <end position="1120"/>
    </location>
</feature>
<feature type="region of interest" description="Disordered" evidence="2">
    <location>
        <begin position="487"/>
        <end position="528"/>
    </location>
</feature>
<dbReference type="OMA" id="ASPCVDI"/>
<evidence type="ECO:0000313" key="6">
    <source>
        <dbReference type="Proteomes" id="UP000887568"/>
    </source>
</evidence>
<keyword evidence="1" id="KW-0675">Receptor</keyword>
<feature type="domain" description="Death" evidence="3">
    <location>
        <begin position="997"/>
        <end position="1078"/>
    </location>
</feature>
<feature type="compositionally biased region" description="Basic and acidic residues" evidence="2">
    <location>
        <begin position="515"/>
        <end position="525"/>
    </location>
</feature>
<dbReference type="InterPro" id="IPR011029">
    <property type="entry name" value="DEATH-like_dom_sf"/>
</dbReference>
<evidence type="ECO:0000259" key="3">
    <source>
        <dbReference type="PROSITE" id="PS50017"/>
    </source>
</evidence>
<dbReference type="RefSeq" id="XP_038065469.1">
    <property type="nucleotide sequence ID" value="XM_038209541.1"/>
</dbReference>
<protein>
    <recommendedName>
        <fullName evidence="1">Netrin receptor UNC5</fullName>
    </recommendedName>
</protein>
<dbReference type="InterPro" id="IPR037936">
    <property type="entry name" value="UNC5A-D"/>
</dbReference>
<dbReference type="SMART" id="SM00218">
    <property type="entry name" value="ZU5"/>
    <property type="match status" value="1"/>
</dbReference>
<dbReference type="Proteomes" id="UP000887568">
    <property type="component" value="Unplaced"/>
</dbReference>
<dbReference type="SMART" id="SM00005">
    <property type="entry name" value="DEATH"/>
    <property type="match status" value="1"/>
</dbReference>
<dbReference type="PROSITE" id="PS51145">
    <property type="entry name" value="ZU5"/>
    <property type="match status" value="1"/>
</dbReference>
<feature type="compositionally biased region" description="Basic and acidic residues" evidence="2">
    <location>
        <begin position="850"/>
        <end position="859"/>
    </location>
</feature>
<dbReference type="GeneID" id="119735688"/>
<feature type="compositionally biased region" description="Basic and acidic residues" evidence="2">
    <location>
        <begin position="10"/>
        <end position="28"/>
    </location>
</feature>
<dbReference type="PANTHER" id="PTHR12582:SF47">
    <property type="entry name" value="NETRIN RECEPTOR UNC-5"/>
    <property type="match status" value="1"/>
</dbReference>
<dbReference type="CDD" id="cd01670">
    <property type="entry name" value="Death"/>
    <property type="match status" value="1"/>
</dbReference>
<feature type="compositionally biased region" description="Basic and acidic residues" evidence="2">
    <location>
        <begin position="975"/>
        <end position="987"/>
    </location>
</feature>
<organism evidence="5 6">
    <name type="scientific">Patiria miniata</name>
    <name type="common">Bat star</name>
    <name type="synonym">Asterina miniata</name>
    <dbReference type="NCBI Taxonomy" id="46514"/>
    <lineage>
        <taxon>Eukaryota</taxon>
        <taxon>Metazoa</taxon>
        <taxon>Echinodermata</taxon>
        <taxon>Eleutherozoa</taxon>
        <taxon>Asterozoa</taxon>
        <taxon>Asteroidea</taxon>
        <taxon>Valvatacea</taxon>
        <taxon>Valvatida</taxon>
        <taxon>Asterinidae</taxon>
        <taxon>Patiria</taxon>
    </lineage>
</organism>
<feature type="compositionally biased region" description="Low complexity" evidence="2">
    <location>
        <begin position="490"/>
        <end position="502"/>
    </location>
</feature>
<dbReference type="GO" id="GO:0005886">
    <property type="term" value="C:plasma membrane"/>
    <property type="evidence" value="ECO:0007669"/>
    <property type="project" value="UniProtKB-SubCell"/>
</dbReference>
<feature type="domain" description="ZU5" evidence="4">
    <location>
        <begin position="559"/>
        <end position="679"/>
    </location>
</feature>
<dbReference type="EnsemblMetazoa" id="XM_038209541.1">
    <property type="protein sequence ID" value="XP_038065469.1"/>
    <property type="gene ID" value="LOC119735688"/>
</dbReference>
<evidence type="ECO:0000313" key="5">
    <source>
        <dbReference type="EnsemblMetazoa" id="XP_038065470.1"/>
    </source>
</evidence>
<dbReference type="PANTHER" id="PTHR12582">
    <property type="entry name" value="NETRIN RECEPTOR UNC5"/>
    <property type="match status" value="1"/>
</dbReference>
<feature type="region of interest" description="Disordered" evidence="2">
    <location>
        <begin position="972"/>
        <end position="991"/>
    </location>
</feature>
<reference evidence="5" key="1">
    <citation type="submission" date="2022-11" db="UniProtKB">
        <authorList>
            <consortium name="EnsemblMetazoa"/>
        </authorList>
    </citation>
    <scope>IDENTIFICATION</scope>
</reference>
<dbReference type="Gene3D" id="1.10.533.10">
    <property type="entry name" value="Death Domain, Fas"/>
    <property type="match status" value="1"/>
</dbReference>
<comment type="function">
    <text evidence="1">Receptor for netrin required for axon guidance. Mediates axon repulsion of neuronal growth cones in the developing nervous system upon ligand binding.</text>
</comment>
<evidence type="ECO:0000256" key="2">
    <source>
        <dbReference type="SAM" id="MobiDB-lite"/>
    </source>
</evidence>
<comment type="similarity">
    <text evidence="1">Belongs to the unc-5 family.</text>
</comment>
<keyword evidence="1" id="KW-0217">Developmental protein</keyword>
<keyword evidence="1" id="KW-0393">Immunoglobulin domain</keyword>
<accession>A0A914AN71</accession>
<keyword evidence="6" id="KW-1185">Reference proteome</keyword>
<dbReference type="Pfam" id="PF00791">
    <property type="entry name" value="ZU5"/>
    <property type="match status" value="1"/>
</dbReference>
<comment type="subcellular location">
    <subcellularLocation>
        <location evidence="1">Cell membrane</location>
        <topology evidence="1">Single-pass type I membrane protein</topology>
    </subcellularLocation>
</comment>
<proteinExistence type="inferred from homology"/>
<feature type="compositionally biased region" description="Basic and acidic residues" evidence="2">
    <location>
        <begin position="866"/>
        <end position="881"/>
    </location>
</feature>
<name>A0A914AN71_PATMI</name>
<dbReference type="RefSeq" id="XP_038065470.1">
    <property type="nucleotide sequence ID" value="XM_038209542.1"/>
</dbReference>
<dbReference type="OrthoDB" id="5973910at2759"/>